<dbReference type="InterPro" id="IPR011990">
    <property type="entry name" value="TPR-like_helical_dom_sf"/>
</dbReference>
<organism evidence="6 7">
    <name type="scientific">Oryzias melastigma</name>
    <name type="common">Marine medaka</name>
    <dbReference type="NCBI Taxonomy" id="30732"/>
    <lineage>
        <taxon>Eukaryota</taxon>
        <taxon>Metazoa</taxon>
        <taxon>Chordata</taxon>
        <taxon>Craniata</taxon>
        <taxon>Vertebrata</taxon>
        <taxon>Euteleostomi</taxon>
        <taxon>Actinopterygii</taxon>
        <taxon>Neopterygii</taxon>
        <taxon>Teleostei</taxon>
        <taxon>Neoteleostei</taxon>
        <taxon>Acanthomorphata</taxon>
        <taxon>Ovalentaria</taxon>
        <taxon>Atherinomorphae</taxon>
        <taxon>Beloniformes</taxon>
        <taxon>Adrianichthyidae</taxon>
        <taxon>Oryziinae</taxon>
        <taxon>Oryzias</taxon>
    </lineage>
</organism>
<dbReference type="Proteomes" id="UP000261560">
    <property type="component" value="Unplaced"/>
</dbReference>
<reference evidence="6" key="1">
    <citation type="submission" date="2025-08" db="UniProtKB">
        <authorList>
            <consortium name="Ensembl"/>
        </authorList>
    </citation>
    <scope>IDENTIFICATION</scope>
</reference>
<dbReference type="Ensembl" id="ENSOMET00000011317.1">
    <property type="protein sequence ID" value="ENSOMEP00000023786.1"/>
    <property type="gene ID" value="ENSOMEG00000004061.1"/>
</dbReference>
<dbReference type="InterPro" id="IPR002893">
    <property type="entry name" value="Znf_MYND"/>
</dbReference>
<evidence type="ECO:0000313" key="7">
    <source>
        <dbReference type="Proteomes" id="UP000261560"/>
    </source>
</evidence>
<dbReference type="Gene3D" id="1.25.40.10">
    <property type="entry name" value="Tetratricopeptide repeat domain"/>
    <property type="match status" value="1"/>
</dbReference>
<dbReference type="Gene3D" id="6.10.140.2220">
    <property type="match status" value="1"/>
</dbReference>
<dbReference type="PaxDb" id="30732-ENSOMEP00000023786"/>
<dbReference type="PROSITE" id="PS01360">
    <property type="entry name" value="ZF_MYND_1"/>
    <property type="match status" value="1"/>
</dbReference>
<evidence type="ECO:0000256" key="2">
    <source>
        <dbReference type="ARBA" id="ARBA00022771"/>
    </source>
</evidence>
<feature type="domain" description="MYND-type" evidence="5">
    <location>
        <begin position="27"/>
        <end position="64"/>
    </location>
</feature>
<dbReference type="PROSITE" id="PS50865">
    <property type="entry name" value="ZF_MYND_2"/>
    <property type="match status" value="1"/>
</dbReference>
<keyword evidence="1" id="KW-0479">Metal-binding</keyword>
<evidence type="ECO:0000259" key="5">
    <source>
        <dbReference type="PROSITE" id="PS50865"/>
    </source>
</evidence>
<dbReference type="InterPro" id="IPR053248">
    <property type="entry name" value="Zinc_finger_MYND_domain"/>
</dbReference>
<reference evidence="6" key="2">
    <citation type="submission" date="2025-09" db="UniProtKB">
        <authorList>
            <consortium name="Ensembl"/>
        </authorList>
    </citation>
    <scope>IDENTIFICATION</scope>
</reference>
<name>A0A3B3D1S1_ORYME</name>
<proteinExistence type="predicted"/>
<dbReference type="STRING" id="30732.ENSOMEP00000023786"/>
<protein>
    <submittedName>
        <fullName evidence="6">Zinc finger, MYND-type containing 12</fullName>
    </submittedName>
</protein>
<dbReference type="Pfam" id="PF01753">
    <property type="entry name" value="zf-MYND"/>
    <property type="match status" value="1"/>
</dbReference>
<dbReference type="GeneTree" id="ENSGT00390000004248"/>
<dbReference type="GO" id="GO:0008270">
    <property type="term" value="F:zinc ion binding"/>
    <property type="evidence" value="ECO:0007669"/>
    <property type="project" value="UniProtKB-KW"/>
</dbReference>
<sequence length="406" mass="45847">MGDKSSVWGQTCRIIPLAFPKGQEKVCELCQSPARLQCATCRVTFYCHAEHQRTDWVGIHERICKLLVPVRTCMPNNTKEIQLKKMELIKISTLVAQSKLFQGKHQEALPAAHLCSRYTEDVHGPQSVQQVPAFLLLAEANIGLGNLALAAELLSQAEWVLLKTPEHSNSLTQQLNRNFGRLHAATGNLEDARFNFANDIFFATVEFGMNSTVTACSLFLMADVFAKMKKMSITRSMYQEVARIWCDHLTKLLEIYKKNIPNPAMLSESFHDKSKRAEGERMLGAILEFLQKDVSKDLTQIALVTYSLAVLRLLDGDSHKEENYDNIFPLEPNIHQQQEFNSHLVLCPLVSKRIPTHGNGAIFFSTDIHDLQIIATEAREMLSHCLTNLQHVVHIQSQQKKIKSGD</sequence>
<evidence type="ECO:0000256" key="4">
    <source>
        <dbReference type="PROSITE-ProRule" id="PRU00134"/>
    </source>
</evidence>
<dbReference type="SUPFAM" id="SSF144232">
    <property type="entry name" value="HIT/MYND zinc finger-like"/>
    <property type="match status" value="1"/>
</dbReference>
<evidence type="ECO:0000313" key="6">
    <source>
        <dbReference type="Ensembl" id="ENSOMEP00000023786.1"/>
    </source>
</evidence>
<dbReference type="SUPFAM" id="SSF48452">
    <property type="entry name" value="TPR-like"/>
    <property type="match status" value="1"/>
</dbReference>
<keyword evidence="3" id="KW-0862">Zinc</keyword>
<keyword evidence="7" id="KW-1185">Reference proteome</keyword>
<evidence type="ECO:0000256" key="1">
    <source>
        <dbReference type="ARBA" id="ARBA00022723"/>
    </source>
</evidence>
<dbReference type="AlphaFoldDB" id="A0A3B3D1S1"/>
<keyword evidence="2 4" id="KW-0863">Zinc-finger</keyword>
<dbReference type="PANTHER" id="PTHR46533:SF1">
    <property type="entry name" value="ZINC FINGER MYND DOMAIN-CONTAINING PROTEIN 12"/>
    <property type="match status" value="1"/>
</dbReference>
<accession>A0A3B3D1S1</accession>
<evidence type="ECO:0000256" key="3">
    <source>
        <dbReference type="ARBA" id="ARBA00022833"/>
    </source>
</evidence>
<dbReference type="PANTHER" id="PTHR46533">
    <property type="entry name" value="ZINC FINGER MYND DOMAIN-CONTAINING PROTEIN 12"/>
    <property type="match status" value="1"/>
</dbReference>